<accession>A0AAD6MCH0</accession>
<keyword evidence="1" id="KW-0812">Transmembrane</keyword>
<keyword evidence="3" id="KW-1185">Reference proteome</keyword>
<keyword evidence="1" id="KW-0472">Membrane</keyword>
<protein>
    <submittedName>
        <fullName evidence="2">Uncharacterized protein</fullName>
    </submittedName>
</protein>
<dbReference type="EMBL" id="JAQIZT010000010">
    <property type="protein sequence ID" value="KAJ6982812.1"/>
    <property type="molecule type" value="Genomic_DNA"/>
</dbReference>
<dbReference type="AlphaFoldDB" id="A0AAD6MCH0"/>
<sequence length="75" mass="8358">MVRLFFTGSTVMGLGFTTGVSFPHLLALFPGRKKVYFLFCLTLCPLNVLTAETLILPIKIAVTKLIKDQWISVNI</sequence>
<dbReference type="Proteomes" id="UP001164929">
    <property type="component" value="Chromosome 10"/>
</dbReference>
<reference evidence="2" key="1">
    <citation type="journal article" date="2023" name="Mol. Ecol. Resour.">
        <title>Chromosome-level genome assembly of a triploid poplar Populus alba 'Berolinensis'.</title>
        <authorList>
            <person name="Chen S."/>
            <person name="Yu Y."/>
            <person name="Wang X."/>
            <person name="Wang S."/>
            <person name="Zhang T."/>
            <person name="Zhou Y."/>
            <person name="He R."/>
            <person name="Meng N."/>
            <person name="Wang Y."/>
            <person name="Liu W."/>
            <person name="Liu Z."/>
            <person name="Liu J."/>
            <person name="Guo Q."/>
            <person name="Huang H."/>
            <person name="Sederoff R.R."/>
            <person name="Wang G."/>
            <person name="Qu G."/>
            <person name="Chen S."/>
        </authorList>
    </citation>
    <scope>NUCLEOTIDE SEQUENCE</scope>
    <source>
        <strain evidence="2">SC-2020</strain>
    </source>
</reference>
<proteinExistence type="predicted"/>
<feature type="transmembrane region" description="Helical" evidence="1">
    <location>
        <begin position="35"/>
        <end position="58"/>
    </location>
</feature>
<gene>
    <name evidence="2" type="ORF">NC653_025807</name>
</gene>
<name>A0AAD6MCH0_9ROSI</name>
<evidence type="ECO:0000313" key="3">
    <source>
        <dbReference type="Proteomes" id="UP001164929"/>
    </source>
</evidence>
<organism evidence="2 3">
    <name type="scientific">Populus alba x Populus x berolinensis</name>
    <dbReference type="NCBI Taxonomy" id="444605"/>
    <lineage>
        <taxon>Eukaryota</taxon>
        <taxon>Viridiplantae</taxon>
        <taxon>Streptophyta</taxon>
        <taxon>Embryophyta</taxon>
        <taxon>Tracheophyta</taxon>
        <taxon>Spermatophyta</taxon>
        <taxon>Magnoliopsida</taxon>
        <taxon>eudicotyledons</taxon>
        <taxon>Gunneridae</taxon>
        <taxon>Pentapetalae</taxon>
        <taxon>rosids</taxon>
        <taxon>fabids</taxon>
        <taxon>Malpighiales</taxon>
        <taxon>Salicaceae</taxon>
        <taxon>Saliceae</taxon>
        <taxon>Populus</taxon>
    </lineage>
</organism>
<comment type="caution">
    <text evidence="2">The sequence shown here is derived from an EMBL/GenBank/DDBJ whole genome shotgun (WGS) entry which is preliminary data.</text>
</comment>
<keyword evidence="1" id="KW-1133">Transmembrane helix</keyword>
<evidence type="ECO:0000313" key="2">
    <source>
        <dbReference type="EMBL" id="KAJ6982812.1"/>
    </source>
</evidence>
<evidence type="ECO:0000256" key="1">
    <source>
        <dbReference type="SAM" id="Phobius"/>
    </source>
</evidence>